<evidence type="ECO:0008006" key="4">
    <source>
        <dbReference type="Google" id="ProtNLM"/>
    </source>
</evidence>
<dbReference type="EMBL" id="VDMD01000008">
    <property type="protein sequence ID" value="TRM63826.1"/>
    <property type="molecule type" value="Genomic_DNA"/>
</dbReference>
<keyword evidence="3" id="KW-1185">Reference proteome</keyword>
<proteinExistence type="predicted"/>
<name>A0A550CGL0_9AGAR</name>
<evidence type="ECO:0000313" key="3">
    <source>
        <dbReference type="Proteomes" id="UP000320762"/>
    </source>
</evidence>
<dbReference type="OrthoDB" id="10490680at2759"/>
<feature type="region of interest" description="Disordered" evidence="1">
    <location>
        <begin position="406"/>
        <end position="444"/>
    </location>
</feature>
<evidence type="ECO:0000256" key="1">
    <source>
        <dbReference type="SAM" id="MobiDB-lite"/>
    </source>
</evidence>
<sequence>MSMSSLSALPPELAGMIVRELTINSDVAAVCLTSSRLHDVGTRILYDFPVAAGLRRMVRLLKTIVKKSELAQYVRRFTFDFLFEVPNVPKRIFPSFLKLAAEALRSMSNLTELYAKLLPHLPMILDRHVFPCLTHGSFAITKTAIPFLEANAATITDLLFADADNDINEPDRELGPEHRVYFPRLAQADMPLDIAPLFLMGTSTSTVSIHLPYPASVEGLEANYLALSLDDVPVTTLRISAVSLRMPIFRAIVDNAPELHSLVIETILQPELPRPALMRTLERYISGFTNLKGLAITGRTGVFRPVEPAYEDIDDLAALVTRMHARCKTLELINLGFGVFWTQIGGVWTPRTLGLAAPESKVHNTLIQWTMDRCASNPGLLNALMANARQHYPTQIREMYQEHGVTEGEAHDEFGEMEDNGEGEDSARETDWATDEGSIDSDDE</sequence>
<reference evidence="2 3" key="1">
    <citation type="journal article" date="2019" name="New Phytol.">
        <title>Comparative genomics reveals unique wood-decay strategies and fruiting body development in the Schizophyllaceae.</title>
        <authorList>
            <person name="Almasi E."/>
            <person name="Sahu N."/>
            <person name="Krizsan K."/>
            <person name="Balint B."/>
            <person name="Kovacs G.M."/>
            <person name="Kiss B."/>
            <person name="Cseklye J."/>
            <person name="Drula E."/>
            <person name="Henrissat B."/>
            <person name="Nagy I."/>
            <person name="Chovatia M."/>
            <person name="Adam C."/>
            <person name="LaButti K."/>
            <person name="Lipzen A."/>
            <person name="Riley R."/>
            <person name="Grigoriev I.V."/>
            <person name="Nagy L.G."/>
        </authorList>
    </citation>
    <scope>NUCLEOTIDE SEQUENCE [LARGE SCALE GENOMIC DNA]</scope>
    <source>
        <strain evidence="2 3">NL-1724</strain>
    </source>
</reference>
<feature type="compositionally biased region" description="Acidic residues" evidence="1">
    <location>
        <begin position="432"/>
        <end position="444"/>
    </location>
</feature>
<feature type="compositionally biased region" description="Acidic residues" evidence="1">
    <location>
        <begin position="415"/>
        <end position="424"/>
    </location>
</feature>
<protein>
    <recommendedName>
        <fullName evidence="4">F-box domain-containing protein</fullName>
    </recommendedName>
</protein>
<dbReference type="AlphaFoldDB" id="A0A550CGL0"/>
<dbReference type="Proteomes" id="UP000320762">
    <property type="component" value="Unassembled WGS sequence"/>
</dbReference>
<accession>A0A550CGL0</accession>
<evidence type="ECO:0000313" key="2">
    <source>
        <dbReference type="EMBL" id="TRM63826.1"/>
    </source>
</evidence>
<gene>
    <name evidence="2" type="ORF">BD626DRAFT_629612</name>
</gene>
<comment type="caution">
    <text evidence="2">The sequence shown here is derived from an EMBL/GenBank/DDBJ whole genome shotgun (WGS) entry which is preliminary data.</text>
</comment>
<organism evidence="2 3">
    <name type="scientific">Schizophyllum amplum</name>
    <dbReference type="NCBI Taxonomy" id="97359"/>
    <lineage>
        <taxon>Eukaryota</taxon>
        <taxon>Fungi</taxon>
        <taxon>Dikarya</taxon>
        <taxon>Basidiomycota</taxon>
        <taxon>Agaricomycotina</taxon>
        <taxon>Agaricomycetes</taxon>
        <taxon>Agaricomycetidae</taxon>
        <taxon>Agaricales</taxon>
        <taxon>Schizophyllaceae</taxon>
        <taxon>Schizophyllum</taxon>
    </lineage>
</organism>